<keyword evidence="3" id="KW-1134">Transmembrane beta strand</keyword>
<comment type="caution">
    <text evidence="9">The sequence shown here is derived from an EMBL/GenBank/DDBJ whole genome shotgun (WGS) entry which is preliminary data.</text>
</comment>
<dbReference type="Gene3D" id="2.170.130.10">
    <property type="entry name" value="TonB-dependent receptor, plug domain"/>
    <property type="match status" value="1"/>
</dbReference>
<dbReference type="PATRIC" id="fig|1702214.3.peg.858"/>
<accession>A0A0Q4B5Q0</accession>
<dbReference type="EMBL" id="LIIK01000034">
    <property type="protein sequence ID" value="KQM08520.1"/>
    <property type="molecule type" value="Genomic_DNA"/>
</dbReference>
<dbReference type="SUPFAM" id="SSF56935">
    <property type="entry name" value="Porins"/>
    <property type="match status" value="1"/>
</dbReference>
<keyword evidence="2" id="KW-0813">Transport</keyword>
<evidence type="ECO:0000259" key="8">
    <source>
        <dbReference type="Pfam" id="PF07715"/>
    </source>
</evidence>
<evidence type="ECO:0000256" key="4">
    <source>
        <dbReference type="ARBA" id="ARBA00022692"/>
    </source>
</evidence>
<keyword evidence="10" id="KW-1185">Reference proteome</keyword>
<gene>
    <name evidence="9" type="ORF">AL399_06870</name>
</gene>
<dbReference type="Proteomes" id="UP000054172">
    <property type="component" value="Unassembled WGS sequence"/>
</dbReference>
<dbReference type="GO" id="GO:0044718">
    <property type="term" value="P:siderophore transmembrane transport"/>
    <property type="evidence" value="ECO:0007669"/>
    <property type="project" value="TreeGrafter"/>
</dbReference>
<organism evidence="9 10">
    <name type="scientific">Candidatus [Bacteroides] periocalifornicus</name>
    <dbReference type="NCBI Taxonomy" id="1702214"/>
    <lineage>
        <taxon>Bacteria</taxon>
        <taxon>Pseudomonadati</taxon>
        <taxon>Bacteroidota</taxon>
    </lineage>
</organism>
<keyword evidence="7" id="KW-0998">Cell outer membrane</keyword>
<evidence type="ECO:0000256" key="5">
    <source>
        <dbReference type="ARBA" id="ARBA00022729"/>
    </source>
</evidence>
<evidence type="ECO:0000313" key="9">
    <source>
        <dbReference type="EMBL" id="KQM08520.1"/>
    </source>
</evidence>
<evidence type="ECO:0000313" key="10">
    <source>
        <dbReference type="Proteomes" id="UP000054172"/>
    </source>
</evidence>
<dbReference type="InterPro" id="IPR037066">
    <property type="entry name" value="Plug_dom_sf"/>
</dbReference>
<keyword evidence="4" id="KW-0812">Transmembrane</keyword>
<dbReference type="STRING" id="1702214.AL399_06870"/>
<dbReference type="PANTHER" id="PTHR30069">
    <property type="entry name" value="TONB-DEPENDENT OUTER MEMBRANE RECEPTOR"/>
    <property type="match status" value="1"/>
</dbReference>
<sequence>MVCAVLLACVLSGTVEVRAQIAQVMGRRYIKVIQPMELKGRELNPYRVYSLADAVRYYSGIQFKDYGGIGGLSTINVRSLGSERIGVFYNGIELGNGMNGQVDLSRFSLDNVGNLSLYSGRKSDIFQSATDYASTGSLYITTRRPTFAEGSKTNVTAKVRGGYPLMVNPSLMVEHDLGHYVTLSASGELYYTRGNYPFRYRRANAKKELVYDFRSLRKNDEVYATRLEASLNGIFENGVWSVFAYHYGSDRGIPGPIVNNLRYRGEELSQRNHFVQGTLKFDVAEGYRTQVNYKFSADYTHYVNNDDKVQKVDEIYRSYDVYLSNSHLYMIMPGWDVSAAYDVHYNSLSKRDGVTSAVPADFELPMRLKNLLSLSTQSAIWFLQAQASVLGTYVKNFTQRKGFPVHADEKAISPALLLSYTPSRRVDFSIQAFAKHTYRVPSYNDRYLSRQESEWLLPESQWQYNFGLVFSNNGDGVVREYGASAEGFFHDIHNMIIAYPKGQLYRWSMVNLGHVYSYGAETSAYIRYRIAREFDLMLRAQYTYKRAEDVTHKYDTYYRNQIPNIPWHSGSAVVNMAWRGWSLNYSFLYVGKRYSRQENIPYYRMAPWYTHDVSLAKAFKVGSGEMRIMLEVNNTLGQDFEIVTNYPMPSQLYRLTLMADI</sequence>
<keyword evidence="5" id="KW-0732">Signal</keyword>
<evidence type="ECO:0000256" key="3">
    <source>
        <dbReference type="ARBA" id="ARBA00022452"/>
    </source>
</evidence>
<dbReference type="InterPro" id="IPR039426">
    <property type="entry name" value="TonB-dep_rcpt-like"/>
</dbReference>
<dbReference type="GO" id="GO:0015344">
    <property type="term" value="F:siderophore uptake transmembrane transporter activity"/>
    <property type="evidence" value="ECO:0007669"/>
    <property type="project" value="TreeGrafter"/>
</dbReference>
<dbReference type="Pfam" id="PF07715">
    <property type="entry name" value="Plug"/>
    <property type="match status" value="1"/>
</dbReference>
<keyword evidence="6" id="KW-0472">Membrane</keyword>
<dbReference type="AlphaFoldDB" id="A0A0Q4B5Q0"/>
<evidence type="ECO:0000256" key="2">
    <source>
        <dbReference type="ARBA" id="ARBA00022448"/>
    </source>
</evidence>
<dbReference type="GO" id="GO:0009279">
    <property type="term" value="C:cell outer membrane"/>
    <property type="evidence" value="ECO:0007669"/>
    <property type="project" value="UniProtKB-SubCell"/>
</dbReference>
<reference evidence="9" key="1">
    <citation type="submission" date="2015-08" db="EMBL/GenBank/DDBJ databases">
        <title>Candidatus Bacteriodes Periocalifornicus.</title>
        <authorList>
            <person name="McLean J.S."/>
            <person name="Kelley S."/>
        </authorList>
    </citation>
    <scope>NUCLEOTIDE SEQUENCE [LARGE SCALE GENOMIC DNA]</scope>
    <source>
        <strain evidence="9">12B</strain>
    </source>
</reference>
<name>A0A0Q4B5Q0_9BACT</name>
<comment type="subcellular location">
    <subcellularLocation>
        <location evidence="1">Cell outer membrane</location>
        <topology evidence="1">Multi-pass membrane protein</topology>
    </subcellularLocation>
</comment>
<evidence type="ECO:0000256" key="1">
    <source>
        <dbReference type="ARBA" id="ARBA00004571"/>
    </source>
</evidence>
<evidence type="ECO:0000256" key="6">
    <source>
        <dbReference type="ARBA" id="ARBA00023136"/>
    </source>
</evidence>
<evidence type="ECO:0000256" key="7">
    <source>
        <dbReference type="ARBA" id="ARBA00023237"/>
    </source>
</evidence>
<dbReference type="InterPro" id="IPR012910">
    <property type="entry name" value="Plug_dom"/>
</dbReference>
<protein>
    <recommendedName>
        <fullName evidence="8">TonB-dependent receptor plug domain-containing protein</fullName>
    </recommendedName>
</protein>
<dbReference type="Gene3D" id="2.40.170.20">
    <property type="entry name" value="TonB-dependent receptor, beta-barrel domain"/>
    <property type="match status" value="1"/>
</dbReference>
<dbReference type="PANTHER" id="PTHR30069:SF29">
    <property type="entry name" value="HEMOGLOBIN AND HEMOGLOBIN-HAPTOGLOBIN-BINDING PROTEIN 1-RELATED"/>
    <property type="match status" value="1"/>
</dbReference>
<proteinExistence type="predicted"/>
<dbReference type="InterPro" id="IPR036942">
    <property type="entry name" value="Beta-barrel_TonB_sf"/>
</dbReference>
<feature type="domain" description="TonB-dependent receptor plug" evidence="8">
    <location>
        <begin position="44"/>
        <end position="127"/>
    </location>
</feature>